<gene>
    <name evidence="2" type="ORF">Pmani_029759</name>
</gene>
<evidence type="ECO:0000256" key="1">
    <source>
        <dbReference type="SAM" id="MobiDB-lite"/>
    </source>
</evidence>
<keyword evidence="3" id="KW-1185">Reference proteome</keyword>
<sequence>MEWSARRSGDGGRGGRAEWRGGRTKWRRWKYREKRGKEVEGQNEGVEEEEKKEEERVKEKEDSNVVSTAGNCIALRPTPRDDFFSRQFQPDFHFFDISVKKCVFLLTLCDHL</sequence>
<feature type="region of interest" description="Disordered" evidence="1">
    <location>
        <begin position="1"/>
        <end position="21"/>
    </location>
</feature>
<evidence type="ECO:0000313" key="3">
    <source>
        <dbReference type="Proteomes" id="UP001292094"/>
    </source>
</evidence>
<feature type="compositionally biased region" description="Basic and acidic residues" evidence="1">
    <location>
        <begin position="53"/>
        <end position="63"/>
    </location>
</feature>
<proteinExistence type="predicted"/>
<comment type="caution">
    <text evidence="2">The sequence shown here is derived from an EMBL/GenBank/DDBJ whole genome shotgun (WGS) entry which is preliminary data.</text>
</comment>
<protein>
    <submittedName>
        <fullName evidence="2">Uncharacterized protein</fullName>
    </submittedName>
</protein>
<organism evidence="2 3">
    <name type="scientific">Petrolisthes manimaculis</name>
    <dbReference type="NCBI Taxonomy" id="1843537"/>
    <lineage>
        <taxon>Eukaryota</taxon>
        <taxon>Metazoa</taxon>
        <taxon>Ecdysozoa</taxon>
        <taxon>Arthropoda</taxon>
        <taxon>Crustacea</taxon>
        <taxon>Multicrustacea</taxon>
        <taxon>Malacostraca</taxon>
        <taxon>Eumalacostraca</taxon>
        <taxon>Eucarida</taxon>
        <taxon>Decapoda</taxon>
        <taxon>Pleocyemata</taxon>
        <taxon>Anomura</taxon>
        <taxon>Galatheoidea</taxon>
        <taxon>Porcellanidae</taxon>
        <taxon>Petrolisthes</taxon>
    </lineage>
</organism>
<dbReference type="EMBL" id="JAWZYT010003557">
    <property type="protein sequence ID" value="KAK4297850.1"/>
    <property type="molecule type" value="Genomic_DNA"/>
</dbReference>
<dbReference type="Proteomes" id="UP001292094">
    <property type="component" value="Unassembled WGS sequence"/>
</dbReference>
<name>A0AAE1NZH4_9EUCA</name>
<dbReference type="AlphaFoldDB" id="A0AAE1NZH4"/>
<accession>A0AAE1NZH4</accession>
<evidence type="ECO:0000313" key="2">
    <source>
        <dbReference type="EMBL" id="KAK4297850.1"/>
    </source>
</evidence>
<reference evidence="2" key="1">
    <citation type="submission" date="2023-11" db="EMBL/GenBank/DDBJ databases">
        <title>Genome assemblies of two species of porcelain crab, Petrolisthes cinctipes and Petrolisthes manimaculis (Anomura: Porcellanidae).</title>
        <authorList>
            <person name="Angst P."/>
        </authorList>
    </citation>
    <scope>NUCLEOTIDE SEQUENCE</scope>
    <source>
        <strain evidence="2">PB745_02</strain>
        <tissue evidence="2">Gill</tissue>
    </source>
</reference>
<feature type="region of interest" description="Disordered" evidence="1">
    <location>
        <begin position="37"/>
        <end position="63"/>
    </location>
</feature>